<reference evidence="2" key="1">
    <citation type="submission" date="2020-06" db="EMBL/GenBank/DDBJ databases">
        <title>WGS assembly of Ceratodon purpureus strain R40.</title>
        <authorList>
            <person name="Carey S.B."/>
            <person name="Jenkins J."/>
            <person name="Shu S."/>
            <person name="Lovell J.T."/>
            <person name="Sreedasyam A."/>
            <person name="Maumus F."/>
            <person name="Tiley G.P."/>
            <person name="Fernandez-Pozo N."/>
            <person name="Barry K."/>
            <person name="Chen C."/>
            <person name="Wang M."/>
            <person name="Lipzen A."/>
            <person name="Daum C."/>
            <person name="Saski C.A."/>
            <person name="Payton A.C."/>
            <person name="Mcbreen J.C."/>
            <person name="Conrad R.E."/>
            <person name="Kollar L.M."/>
            <person name="Olsson S."/>
            <person name="Huttunen S."/>
            <person name="Landis J.B."/>
            <person name="Wickett N.J."/>
            <person name="Johnson M.G."/>
            <person name="Rensing S.A."/>
            <person name="Grimwood J."/>
            <person name="Schmutz J."/>
            <person name="Mcdaniel S.F."/>
        </authorList>
    </citation>
    <scope>NUCLEOTIDE SEQUENCE</scope>
    <source>
        <strain evidence="2">R40</strain>
    </source>
</reference>
<accession>A0A8T0GWP1</accession>
<feature type="region of interest" description="Disordered" evidence="1">
    <location>
        <begin position="299"/>
        <end position="325"/>
    </location>
</feature>
<dbReference type="Proteomes" id="UP000822688">
    <property type="component" value="Chromosome 8"/>
</dbReference>
<evidence type="ECO:0000313" key="3">
    <source>
        <dbReference type="Proteomes" id="UP000822688"/>
    </source>
</evidence>
<dbReference type="PANTHER" id="PTHR48258:SF14">
    <property type="entry name" value="OS02G0583300 PROTEIN"/>
    <property type="match status" value="1"/>
</dbReference>
<sequence length="363" mass="42088">MATGYMVDESLGFCTEYFSLYRHTRRRVWDPEEEMRDAGELLLGKPKQKRLTTSEREHVHDYVIKHSVYTSELLQMWEEEKSEWNRNRADFRRTSRSARPGTQQYTYPEHLLGPFPLFSNWLYRHVRMLIREDFPVSPELKELHCPPSDIAFSFKAMWAYGCHYRCNPRGIDSHVSFDCGIASISEDSTTLDVGILKRIFLITYGKLNSVVMEGDWIKNTDQGRAAVKKDRLGFWSVLYNARANIVTSNPYIFPASVSQVYFMNDALQEEWKVVLRHEPRARRVTEDKEFVDFETAGERFAPPEGLGQSDDAGRHAEVPSSVDDEILPAGEVQELAREAANEELEAFLDDADYEDEVDLQYVE</sequence>
<dbReference type="PANTHER" id="PTHR48258">
    <property type="entry name" value="DUF4218 DOMAIN-CONTAINING PROTEIN-RELATED"/>
    <property type="match status" value="1"/>
</dbReference>
<evidence type="ECO:0000256" key="1">
    <source>
        <dbReference type="SAM" id="MobiDB-lite"/>
    </source>
</evidence>
<dbReference type="EMBL" id="CM026429">
    <property type="protein sequence ID" value="KAG0563323.1"/>
    <property type="molecule type" value="Genomic_DNA"/>
</dbReference>
<protein>
    <recommendedName>
        <fullName evidence="4">DUF4216 domain-containing protein</fullName>
    </recommendedName>
</protein>
<proteinExistence type="predicted"/>
<organism evidence="2 3">
    <name type="scientific">Ceratodon purpureus</name>
    <name type="common">Fire moss</name>
    <name type="synonym">Dicranum purpureum</name>
    <dbReference type="NCBI Taxonomy" id="3225"/>
    <lineage>
        <taxon>Eukaryota</taxon>
        <taxon>Viridiplantae</taxon>
        <taxon>Streptophyta</taxon>
        <taxon>Embryophyta</taxon>
        <taxon>Bryophyta</taxon>
        <taxon>Bryophytina</taxon>
        <taxon>Bryopsida</taxon>
        <taxon>Dicranidae</taxon>
        <taxon>Pseudoditrichales</taxon>
        <taxon>Ditrichaceae</taxon>
        <taxon>Ceratodon</taxon>
    </lineage>
</organism>
<keyword evidence="3" id="KW-1185">Reference proteome</keyword>
<name>A0A8T0GWP1_CERPU</name>
<dbReference type="AlphaFoldDB" id="A0A8T0GWP1"/>
<evidence type="ECO:0000313" key="2">
    <source>
        <dbReference type="EMBL" id="KAG0563323.1"/>
    </source>
</evidence>
<comment type="caution">
    <text evidence="2">The sequence shown here is derived from an EMBL/GenBank/DDBJ whole genome shotgun (WGS) entry which is preliminary data.</text>
</comment>
<evidence type="ECO:0008006" key="4">
    <source>
        <dbReference type="Google" id="ProtNLM"/>
    </source>
</evidence>
<gene>
    <name evidence="2" type="ORF">KC19_8G021700</name>
</gene>